<evidence type="ECO:0000256" key="3">
    <source>
        <dbReference type="ARBA" id="ARBA00022989"/>
    </source>
</evidence>
<evidence type="ECO:0000256" key="2">
    <source>
        <dbReference type="ARBA" id="ARBA00022692"/>
    </source>
</evidence>
<evidence type="ECO:0000259" key="8">
    <source>
        <dbReference type="PROSITE" id="PS51469"/>
    </source>
</evidence>
<evidence type="ECO:0000256" key="5">
    <source>
        <dbReference type="SAM" id="Coils"/>
    </source>
</evidence>
<gene>
    <name evidence="9" type="ORF">PBRA_001752</name>
    <name evidence="10" type="ORF">PLBR_LOCUS1034</name>
</gene>
<dbReference type="Proteomes" id="UP000039324">
    <property type="component" value="Unassembled WGS sequence"/>
</dbReference>
<sequence>MPSSALGAAAAAYAARADRPRRVTRLSANLTALAAIGEPSPATSHKERPPSPKRWTRETPGGVDEDGTIHRPGSPLRLSSSYLDQAGSRQFMRKVSGARYTNALLYGLLLLPLFVVVFQTAWWHMPRQSASHEGQTASFPGSLDEPQLQSLQADRDAAVRLSKSVTDLARRHDNAVLQLSNVNAELQKTIESQQAVIATLQERLTAVEKRPVATGDTADGVRQLRSDIARQSVAADARLSAIDSRLDALSTARTVAAASHSSSGSSADIDRALYRFMADKTELVDFALELTGGSVLSVSGTHRMPMFSSGLLSKFLFMYPARSEKELLRPDMTPGRCWPMAGRSGWVHIGLSAAIYPTAVTVEHVAPEIAPNFETAPKIFSVYAVSIAGVHEQTRLGSFEYVKPGPGVAPVVQTFEFSSLVSSPVTSVNFTVEDNFGGDYTCLYRVRVHGHT</sequence>
<dbReference type="PROSITE" id="PS51469">
    <property type="entry name" value="SUN"/>
    <property type="match status" value="1"/>
</dbReference>
<accession>A0A0G4IZD0</accession>
<evidence type="ECO:0000313" key="11">
    <source>
        <dbReference type="Proteomes" id="UP000039324"/>
    </source>
</evidence>
<evidence type="ECO:0000256" key="7">
    <source>
        <dbReference type="SAM" id="Phobius"/>
    </source>
</evidence>
<dbReference type="InterPro" id="IPR012919">
    <property type="entry name" value="SUN_dom"/>
</dbReference>
<dbReference type="OrthoDB" id="342281at2759"/>
<organism evidence="9 11">
    <name type="scientific">Plasmodiophora brassicae</name>
    <name type="common">Clubroot disease agent</name>
    <dbReference type="NCBI Taxonomy" id="37360"/>
    <lineage>
        <taxon>Eukaryota</taxon>
        <taxon>Sar</taxon>
        <taxon>Rhizaria</taxon>
        <taxon>Endomyxa</taxon>
        <taxon>Phytomyxea</taxon>
        <taxon>Plasmodiophorida</taxon>
        <taxon>Plasmodiophoridae</taxon>
        <taxon>Plasmodiophora</taxon>
    </lineage>
</organism>
<keyword evidence="3 7" id="KW-1133">Transmembrane helix</keyword>
<feature type="coiled-coil region" evidence="5">
    <location>
        <begin position="183"/>
        <end position="210"/>
    </location>
</feature>
<dbReference type="EMBL" id="CDSF01000101">
    <property type="protein sequence ID" value="CEP00698.1"/>
    <property type="molecule type" value="Genomic_DNA"/>
</dbReference>
<dbReference type="GO" id="GO:0034993">
    <property type="term" value="C:meiotic nuclear membrane microtubule tethering complex"/>
    <property type="evidence" value="ECO:0007669"/>
    <property type="project" value="TreeGrafter"/>
</dbReference>
<dbReference type="PANTHER" id="PTHR12911:SF8">
    <property type="entry name" value="KLAROID PROTEIN-RELATED"/>
    <property type="match status" value="1"/>
</dbReference>
<dbReference type="InterPro" id="IPR045119">
    <property type="entry name" value="SUN1-5"/>
</dbReference>
<evidence type="ECO:0000256" key="6">
    <source>
        <dbReference type="SAM" id="MobiDB-lite"/>
    </source>
</evidence>
<name>A0A0G4IZD0_PLABS</name>
<evidence type="ECO:0000313" key="10">
    <source>
        <dbReference type="EMBL" id="SPQ93819.1"/>
    </source>
</evidence>
<geneLocation type="mitochondrion" evidence="10"/>
<dbReference type="AlphaFoldDB" id="A0A0G4IZD0"/>
<reference evidence="10 12" key="2">
    <citation type="submission" date="2018-03" db="EMBL/GenBank/DDBJ databases">
        <authorList>
            <person name="Fogelqvist J."/>
        </authorList>
    </citation>
    <scope>NUCLEOTIDE SEQUENCE [LARGE SCALE GENOMIC DNA]</scope>
</reference>
<protein>
    <recommendedName>
        <fullName evidence="8">SUN domain-containing protein</fullName>
    </recommendedName>
</protein>
<dbReference type="Proteomes" id="UP000290189">
    <property type="component" value="Unassembled WGS sequence"/>
</dbReference>
<evidence type="ECO:0000256" key="1">
    <source>
        <dbReference type="ARBA" id="ARBA00004370"/>
    </source>
</evidence>
<evidence type="ECO:0000313" key="12">
    <source>
        <dbReference type="Proteomes" id="UP000290189"/>
    </source>
</evidence>
<keyword evidence="11" id="KW-1185">Reference proteome</keyword>
<keyword evidence="2 7" id="KW-0812">Transmembrane</keyword>
<dbReference type="GO" id="GO:0043495">
    <property type="term" value="F:protein-membrane adaptor activity"/>
    <property type="evidence" value="ECO:0007669"/>
    <property type="project" value="TreeGrafter"/>
</dbReference>
<keyword evidence="4 7" id="KW-0472">Membrane</keyword>
<dbReference type="STRING" id="37360.A0A0G4IZD0"/>
<evidence type="ECO:0000256" key="4">
    <source>
        <dbReference type="ARBA" id="ARBA00023136"/>
    </source>
</evidence>
<dbReference type="Pfam" id="PF07738">
    <property type="entry name" value="Sad1_UNC"/>
    <property type="match status" value="1"/>
</dbReference>
<feature type="domain" description="SUN" evidence="8">
    <location>
        <begin position="264"/>
        <end position="452"/>
    </location>
</feature>
<evidence type="ECO:0000313" key="9">
    <source>
        <dbReference type="EMBL" id="CEP00698.1"/>
    </source>
</evidence>
<feature type="transmembrane region" description="Helical" evidence="7">
    <location>
        <begin position="103"/>
        <end position="123"/>
    </location>
</feature>
<keyword evidence="10" id="KW-0496">Mitochondrion</keyword>
<feature type="region of interest" description="Disordered" evidence="6">
    <location>
        <begin position="36"/>
        <end position="80"/>
    </location>
</feature>
<keyword evidence="5" id="KW-0175">Coiled coil</keyword>
<dbReference type="OMA" id="RQSASHE"/>
<reference evidence="9 11" key="1">
    <citation type="submission" date="2015-02" db="EMBL/GenBank/DDBJ databases">
        <authorList>
            <person name="Chooi Y.-H."/>
        </authorList>
    </citation>
    <scope>NUCLEOTIDE SEQUENCE [LARGE SCALE GENOMIC DNA]</scope>
    <source>
        <strain evidence="9">E3</strain>
    </source>
</reference>
<dbReference type="PANTHER" id="PTHR12911">
    <property type="entry name" value="SAD1/UNC-84-LIKE PROTEIN-RELATED"/>
    <property type="match status" value="1"/>
</dbReference>
<dbReference type="EMBL" id="OVEO01000002">
    <property type="protein sequence ID" value="SPQ93819.1"/>
    <property type="molecule type" value="Genomic_DNA"/>
</dbReference>
<proteinExistence type="predicted"/>
<comment type="subcellular location">
    <subcellularLocation>
        <location evidence="1">Membrane</location>
    </subcellularLocation>
</comment>
<dbReference type="Gene3D" id="2.60.120.260">
    <property type="entry name" value="Galactose-binding domain-like"/>
    <property type="match status" value="1"/>
</dbReference>